<proteinExistence type="predicted"/>
<protein>
    <recommendedName>
        <fullName evidence="1">DUF1540 domain-containing protein</fullName>
    </recommendedName>
</protein>
<dbReference type="AlphaFoldDB" id="A0A1I6U3K8"/>
<sequence>MPKGVQCEVDTCTYWASGNMCDADQIMVVGHTQKPHDSEETDCDTFEAKH</sequence>
<gene>
    <name evidence="2" type="ORF">SAMN05444972_11341</name>
</gene>
<keyword evidence="3" id="KW-1185">Reference proteome</keyword>
<evidence type="ECO:0000313" key="3">
    <source>
        <dbReference type="Proteomes" id="UP000198660"/>
    </source>
</evidence>
<accession>A0A1I6U3K8</accession>
<dbReference type="Pfam" id="PF07561">
    <property type="entry name" value="DUF1540"/>
    <property type="match status" value="1"/>
</dbReference>
<reference evidence="3" key="1">
    <citation type="submission" date="2016-10" db="EMBL/GenBank/DDBJ databases">
        <authorList>
            <person name="Varghese N."/>
            <person name="Submissions S."/>
        </authorList>
    </citation>
    <scope>NUCLEOTIDE SEQUENCE [LARGE SCALE GENOMIC DNA]</scope>
    <source>
        <strain evidence="3">DSM 45789</strain>
    </source>
</reference>
<dbReference type="InterPro" id="IPR011437">
    <property type="entry name" value="DUF1540"/>
</dbReference>
<evidence type="ECO:0000259" key="1">
    <source>
        <dbReference type="Pfam" id="PF07561"/>
    </source>
</evidence>
<dbReference type="Proteomes" id="UP000198660">
    <property type="component" value="Unassembled WGS sequence"/>
</dbReference>
<dbReference type="RefSeq" id="WP_091838856.1">
    <property type="nucleotide sequence ID" value="NZ_FPAA01000013.1"/>
</dbReference>
<organism evidence="2 3">
    <name type="scientific">Marininema halotolerans</name>
    <dbReference type="NCBI Taxonomy" id="1155944"/>
    <lineage>
        <taxon>Bacteria</taxon>
        <taxon>Bacillati</taxon>
        <taxon>Bacillota</taxon>
        <taxon>Bacilli</taxon>
        <taxon>Bacillales</taxon>
        <taxon>Thermoactinomycetaceae</taxon>
        <taxon>Marininema</taxon>
    </lineage>
</organism>
<evidence type="ECO:0000313" key="2">
    <source>
        <dbReference type="EMBL" id="SFS96001.1"/>
    </source>
</evidence>
<dbReference type="OrthoDB" id="1681234at2"/>
<name>A0A1I6U3K8_9BACL</name>
<dbReference type="EMBL" id="FPAA01000013">
    <property type="protein sequence ID" value="SFS96001.1"/>
    <property type="molecule type" value="Genomic_DNA"/>
</dbReference>
<feature type="domain" description="DUF1540" evidence="1">
    <location>
        <begin position="5"/>
        <end position="46"/>
    </location>
</feature>